<dbReference type="Pfam" id="PF01934">
    <property type="entry name" value="HepT-like"/>
    <property type="match status" value="1"/>
</dbReference>
<keyword evidence="3" id="KW-0540">Nuclease</keyword>
<dbReference type="EMBL" id="MFZO01000019">
    <property type="protein sequence ID" value="OGK25052.1"/>
    <property type="molecule type" value="Genomic_DNA"/>
</dbReference>
<organism evidence="7 8">
    <name type="scientific">Candidatus Roizmanbacteria bacterium RIFCSPHIGHO2_02_FULL_38_11</name>
    <dbReference type="NCBI Taxonomy" id="1802039"/>
    <lineage>
        <taxon>Bacteria</taxon>
        <taxon>Candidatus Roizmaniibacteriota</taxon>
    </lineage>
</organism>
<dbReference type="GO" id="GO:0004540">
    <property type="term" value="F:RNA nuclease activity"/>
    <property type="evidence" value="ECO:0007669"/>
    <property type="project" value="InterPro"/>
</dbReference>
<evidence type="ECO:0000313" key="7">
    <source>
        <dbReference type="EMBL" id="OGK25052.1"/>
    </source>
</evidence>
<dbReference type="InterPro" id="IPR008201">
    <property type="entry name" value="HepT-like"/>
</dbReference>
<dbReference type="InterPro" id="IPR051813">
    <property type="entry name" value="HepT_RNase_toxin"/>
</dbReference>
<dbReference type="GO" id="GO:0110001">
    <property type="term" value="C:toxin-antitoxin complex"/>
    <property type="evidence" value="ECO:0007669"/>
    <property type="project" value="InterPro"/>
</dbReference>
<evidence type="ECO:0000256" key="4">
    <source>
        <dbReference type="ARBA" id="ARBA00022741"/>
    </source>
</evidence>
<reference evidence="7 8" key="1">
    <citation type="journal article" date="2016" name="Nat. Commun.">
        <title>Thousands of microbial genomes shed light on interconnected biogeochemical processes in an aquifer system.</title>
        <authorList>
            <person name="Anantharaman K."/>
            <person name="Brown C.T."/>
            <person name="Hug L.A."/>
            <person name="Sharon I."/>
            <person name="Castelle C.J."/>
            <person name="Probst A.J."/>
            <person name="Thomas B.C."/>
            <person name="Singh A."/>
            <person name="Wilkins M.J."/>
            <person name="Karaoz U."/>
            <person name="Brodie E.L."/>
            <person name="Williams K.H."/>
            <person name="Hubbard S.S."/>
            <person name="Banfield J.F."/>
        </authorList>
    </citation>
    <scope>NUCLEOTIDE SEQUENCE [LARGE SCALE GENOMIC DNA]</scope>
</reference>
<accession>A0A1F7H2Y8</accession>
<comment type="similarity">
    <text evidence="6">Belongs to the HepT RNase toxin family.</text>
</comment>
<dbReference type="Proteomes" id="UP000177913">
    <property type="component" value="Unassembled WGS sequence"/>
</dbReference>
<keyword evidence="4" id="KW-0547">Nucleotide-binding</keyword>
<evidence type="ECO:0000256" key="1">
    <source>
        <dbReference type="ARBA" id="ARBA00022553"/>
    </source>
</evidence>
<dbReference type="Gene3D" id="1.20.120.580">
    <property type="entry name" value="bsu32300-like"/>
    <property type="match status" value="1"/>
</dbReference>
<dbReference type="GO" id="GO:0016787">
    <property type="term" value="F:hydrolase activity"/>
    <property type="evidence" value="ECO:0007669"/>
    <property type="project" value="UniProtKB-KW"/>
</dbReference>
<evidence type="ECO:0008006" key="9">
    <source>
        <dbReference type="Google" id="ProtNLM"/>
    </source>
</evidence>
<sequence>MKKDIIVYLEDILEAIDKIEKYVKDLKEKDFYKIDQIQDSVIRRLEIIGEATKNIPADLKTKYQSIPWKRMSGLRDVLSHEYWGIDLKRIWNITTKRLPSLKKEIKELLSRKRK</sequence>
<keyword evidence="1" id="KW-0597">Phosphoprotein</keyword>
<proteinExistence type="inferred from homology"/>
<dbReference type="GO" id="GO:0000166">
    <property type="term" value="F:nucleotide binding"/>
    <property type="evidence" value="ECO:0007669"/>
    <property type="project" value="UniProtKB-KW"/>
</dbReference>
<evidence type="ECO:0000313" key="8">
    <source>
        <dbReference type="Proteomes" id="UP000177913"/>
    </source>
</evidence>
<evidence type="ECO:0000256" key="5">
    <source>
        <dbReference type="ARBA" id="ARBA00022801"/>
    </source>
</evidence>
<protein>
    <recommendedName>
        <fullName evidence="9">DUF86 domain-containing protein</fullName>
    </recommendedName>
</protein>
<evidence type="ECO:0000256" key="6">
    <source>
        <dbReference type="ARBA" id="ARBA00024207"/>
    </source>
</evidence>
<name>A0A1F7H2Y8_9BACT</name>
<dbReference type="AlphaFoldDB" id="A0A1F7H2Y8"/>
<dbReference type="InterPro" id="IPR037038">
    <property type="entry name" value="HepT-like_sf"/>
</dbReference>
<dbReference type="PANTHER" id="PTHR34139:SF1">
    <property type="entry name" value="RNASE MJ1380-RELATED"/>
    <property type="match status" value="1"/>
</dbReference>
<keyword evidence="2" id="KW-1277">Toxin-antitoxin system</keyword>
<dbReference type="PANTHER" id="PTHR34139">
    <property type="entry name" value="UPF0331 PROTEIN MJ0127"/>
    <property type="match status" value="1"/>
</dbReference>
<keyword evidence="5" id="KW-0378">Hydrolase</keyword>
<evidence type="ECO:0000256" key="3">
    <source>
        <dbReference type="ARBA" id="ARBA00022722"/>
    </source>
</evidence>
<comment type="caution">
    <text evidence="7">The sequence shown here is derived from an EMBL/GenBank/DDBJ whole genome shotgun (WGS) entry which is preliminary data.</text>
</comment>
<gene>
    <name evidence="7" type="ORF">A3C25_03275</name>
</gene>
<evidence type="ECO:0000256" key="2">
    <source>
        <dbReference type="ARBA" id="ARBA00022649"/>
    </source>
</evidence>